<dbReference type="InterPro" id="IPR036390">
    <property type="entry name" value="WH_DNA-bd_sf"/>
</dbReference>
<dbReference type="Pfam" id="PF23282">
    <property type="entry name" value="WHD_ROQ1"/>
    <property type="match status" value="1"/>
</dbReference>
<evidence type="ECO:0000313" key="7">
    <source>
        <dbReference type="Proteomes" id="UP001459277"/>
    </source>
</evidence>
<dbReference type="SUPFAM" id="SSF52200">
    <property type="entry name" value="Toll/Interleukin receptor TIR domain"/>
    <property type="match status" value="2"/>
</dbReference>
<dbReference type="Gene3D" id="3.40.50.300">
    <property type="entry name" value="P-loop containing nucleotide triphosphate hydrolases"/>
    <property type="match status" value="1"/>
</dbReference>
<dbReference type="InterPro" id="IPR058192">
    <property type="entry name" value="WHD_ROQ1-like"/>
</dbReference>
<dbReference type="SUPFAM" id="SSF52058">
    <property type="entry name" value="L domain-like"/>
    <property type="match status" value="1"/>
</dbReference>
<dbReference type="InterPro" id="IPR027417">
    <property type="entry name" value="P-loop_NTPase"/>
</dbReference>
<evidence type="ECO:0000256" key="3">
    <source>
        <dbReference type="ARBA" id="ARBA00022821"/>
    </source>
</evidence>
<dbReference type="FunFam" id="3.40.50.10140:FF:000007">
    <property type="entry name" value="Disease resistance protein (TIR-NBS-LRR class)"/>
    <property type="match status" value="2"/>
</dbReference>
<reference evidence="6 7" key="1">
    <citation type="submission" date="2024-01" db="EMBL/GenBank/DDBJ databases">
        <title>A telomere-to-telomere, gap-free genome of sweet tea (Lithocarpus litseifolius).</title>
        <authorList>
            <person name="Zhou J."/>
        </authorList>
    </citation>
    <scope>NUCLEOTIDE SEQUENCE [LARGE SCALE GENOMIC DNA]</scope>
    <source>
        <strain evidence="6">Zhou-2022a</strain>
        <tissue evidence="6">Leaf</tissue>
    </source>
</reference>
<dbReference type="InterPro" id="IPR002182">
    <property type="entry name" value="NB-ARC"/>
</dbReference>
<dbReference type="PANTHER" id="PTHR11017:SF570">
    <property type="entry name" value="DISEASE RESISTANCE PROTEIN (TIR-NBS CLASS)-RELATED"/>
    <property type="match status" value="1"/>
</dbReference>
<dbReference type="SUPFAM" id="SSF46785">
    <property type="entry name" value="Winged helix' DNA-binding domain"/>
    <property type="match status" value="1"/>
</dbReference>
<evidence type="ECO:0000256" key="1">
    <source>
        <dbReference type="ARBA" id="ARBA00022614"/>
    </source>
</evidence>
<dbReference type="PRINTS" id="PR00364">
    <property type="entry name" value="DISEASERSIST"/>
</dbReference>
<evidence type="ECO:0000256" key="2">
    <source>
        <dbReference type="ARBA" id="ARBA00022737"/>
    </source>
</evidence>
<proteinExistence type="predicted"/>
<dbReference type="InterPro" id="IPR035897">
    <property type="entry name" value="Toll_tir_struct_dom_sf"/>
</dbReference>
<keyword evidence="2" id="KW-0677">Repeat</keyword>
<dbReference type="GO" id="GO:0006952">
    <property type="term" value="P:defense response"/>
    <property type="evidence" value="ECO:0007669"/>
    <property type="project" value="UniProtKB-KW"/>
</dbReference>
<evidence type="ECO:0000259" key="5">
    <source>
        <dbReference type="PROSITE" id="PS50104"/>
    </source>
</evidence>
<dbReference type="Proteomes" id="UP001459277">
    <property type="component" value="Unassembled WGS sequence"/>
</dbReference>
<protein>
    <recommendedName>
        <fullName evidence="5">TIR domain-containing protein</fullName>
    </recommendedName>
</protein>
<dbReference type="Gene3D" id="3.80.10.10">
    <property type="entry name" value="Ribonuclease Inhibitor"/>
    <property type="match status" value="1"/>
</dbReference>
<dbReference type="InterPro" id="IPR003593">
    <property type="entry name" value="AAA+_ATPase"/>
</dbReference>
<dbReference type="SUPFAM" id="SSF52540">
    <property type="entry name" value="P-loop containing nucleoside triphosphate hydrolases"/>
    <property type="match status" value="1"/>
</dbReference>
<dbReference type="Gene3D" id="3.40.50.10140">
    <property type="entry name" value="Toll/interleukin-1 receptor homology (TIR) domain"/>
    <property type="match status" value="2"/>
</dbReference>
<feature type="domain" description="TIR" evidence="5">
    <location>
        <begin position="63"/>
        <end position="221"/>
    </location>
</feature>
<dbReference type="PROSITE" id="PS50104">
    <property type="entry name" value="TIR"/>
    <property type="match status" value="2"/>
</dbReference>
<dbReference type="InterPro" id="IPR032675">
    <property type="entry name" value="LRR_dom_sf"/>
</dbReference>
<dbReference type="GO" id="GO:0007165">
    <property type="term" value="P:signal transduction"/>
    <property type="evidence" value="ECO:0007669"/>
    <property type="project" value="InterPro"/>
</dbReference>
<evidence type="ECO:0000313" key="6">
    <source>
        <dbReference type="EMBL" id="KAK9988956.1"/>
    </source>
</evidence>
<dbReference type="SMART" id="SM00255">
    <property type="entry name" value="TIR"/>
    <property type="match status" value="2"/>
</dbReference>
<dbReference type="InterPro" id="IPR042197">
    <property type="entry name" value="Apaf_helical"/>
</dbReference>
<dbReference type="PANTHER" id="PTHR11017">
    <property type="entry name" value="LEUCINE-RICH REPEAT-CONTAINING PROTEIN"/>
    <property type="match status" value="1"/>
</dbReference>
<comment type="caution">
    <text evidence="6">The sequence shown here is derived from an EMBL/GenBank/DDBJ whole genome shotgun (WGS) entry which is preliminary data.</text>
</comment>
<feature type="domain" description="TIR" evidence="5">
    <location>
        <begin position="275"/>
        <end position="438"/>
    </location>
</feature>
<dbReference type="InterPro" id="IPR044974">
    <property type="entry name" value="Disease_R_plants"/>
</dbReference>
<sequence>MDVNTRMDDCLFIYKRAIVSLSPNRGFYCNRLTSRIREATVKKMLMADLTDEGGSSSSSTHRWSYDVFLNFRGEDTRDGFISHFHKALCDNDINTFIDDDLQRGEEISEELLKTIERSMISVVVFSENYAESHWCLDELVQILQCRTNGQVVLPVFYKVDPTVVRKQLGNYGAALTKLEEKFKNKAQFWREALTVAANVYGWRYQDGIFEFKFIQQLIETISDIKLNGTQYVARCPVGVNSELSPNRIHEATVKKSLMADLTNGGGSSSSSTLRWSYDVFLCFRGKDTRNGFTGHLYKALCDNGIYTFIDNIQKGENISVELLKIIERSTISVVVFSENYAESSWRLDELAKIMECRKNGQLIIPVFYNVDPSEVRKQLGNFGAALTKFEEKFKDKDKVQRWRTALREAASLSGWHYKNGGSESRFIQEVIKEISDIKFNGTRLYVAKCPVGVNSHAKEIESLLDMKSNDVRIVAIHGLGGIGKTTIAKAVYNRIVDCFEGNCFLENVRENSRTSDGKIQLQEKILSKILRASHVKVDNVSRGINVIKERLCNKRILLILDDVDNSKQIEDLLGECDWFLSRSRVIITTRDEHVLASLPQGCTTYKVKELGTHESLELFSQHAFHESKPPQDYSELAYRVMDYTKGLPLALTIIGSDLYGRTKDAWKAAINKYEKIPKLDILEILKVSYDGLEESEKNIFLDISCFFRGWFKDYVVNILESCELFPDHGIIRLVDKGLINEEHDGTLSMHDLLQQMGKEIVRQESPIILRKRSRLWDYDDALKVLVGSKGSKEIRGIMLHSPYPRTVQLHAEAFEGMDNLKFLIVRNVQISEKLKYLPNELRLFEWPGYQFSFPSKYSPQQLVALEMPRSYFKLEKLFKQGVEYKNLKLINLSFCESITELSNLCTPNLETLNLSSCRNLIKVSDSIGSLPKLKTWNLESCGKLQKLPSSLKLESLKFFSLFSCSRLKKFPDIHPETKCLEDLNLSYSGIRELPSSLGYLTRLRTLELDNCVQDFPDRINKMQLTPIACTSFDTLSEYGLLSLESLCLSYCGANLIELDFWMKPEYFPELKILYLSGSNIVTIPESIASFTSLADLYIDNCKKLRKIPSLPQSIRRVSAINCFSLDPQSFRRLWTQFGEILGILPNRVCEGERSGILMDSSLFNGGNNYEIKVPGTEIPKWLKFDHQSDGNSVSFRIGHKFSKAVVCIAFQSVEAHISGFFSVYVSVNGCKEKISFQDIEEMSGHLWLFSVSNWELLDSNSYEENDIEVICEIDESNESSIPFENIEFIKWMGVHVEGIGCGVYNNRGDSRGVEIQHQQRRRNHGPTHAIHTQNPTSLFEWLRIQFQFWKRSFKLSSNLFDGSTHDNDDSDTNLYPPSKKIRTS</sequence>
<name>A0AAW2BSY3_9ROSI</name>
<dbReference type="Pfam" id="PF01582">
    <property type="entry name" value="TIR"/>
    <property type="match status" value="2"/>
</dbReference>
<keyword evidence="4" id="KW-0520">NAD</keyword>
<gene>
    <name evidence="6" type="ORF">SO802_029195</name>
</gene>
<dbReference type="EMBL" id="JAZDWU010000010">
    <property type="protein sequence ID" value="KAK9988956.1"/>
    <property type="molecule type" value="Genomic_DNA"/>
</dbReference>
<dbReference type="Gene3D" id="1.10.8.430">
    <property type="entry name" value="Helical domain of apoptotic protease-activating factors"/>
    <property type="match status" value="1"/>
</dbReference>
<keyword evidence="1" id="KW-0433">Leucine-rich repeat</keyword>
<dbReference type="Pfam" id="PF00931">
    <property type="entry name" value="NB-ARC"/>
    <property type="match status" value="1"/>
</dbReference>
<dbReference type="GO" id="GO:0043531">
    <property type="term" value="F:ADP binding"/>
    <property type="evidence" value="ECO:0007669"/>
    <property type="project" value="InterPro"/>
</dbReference>
<accession>A0AAW2BSY3</accession>
<keyword evidence="3" id="KW-0611">Plant defense</keyword>
<keyword evidence="7" id="KW-1185">Reference proteome</keyword>
<evidence type="ECO:0000256" key="4">
    <source>
        <dbReference type="ARBA" id="ARBA00023027"/>
    </source>
</evidence>
<organism evidence="6 7">
    <name type="scientific">Lithocarpus litseifolius</name>
    <dbReference type="NCBI Taxonomy" id="425828"/>
    <lineage>
        <taxon>Eukaryota</taxon>
        <taxon>Viridiplantae</taxon>
        <taxon>Streptophyta</taxon>
        <taxon>Embryophyta</taxon>
        <taxon>Tracheophyta</taxon>
        <taxon>Spermatophyta</taxon>
        <taxon>Magnoliopsida</taxon>
        <taxon>eudicotyledons</taxon>
        <taxon>Gunneridae</taxon>
        <taxon>Pentapetalae</taxon>
        <taxon>rosids</taxon>
        <taxon>fabids</taxon>
        <taxon>Fagales</taxon>
        <taxon>Fagaceae</taxon>
        <taxon>Lithocarpus</taxon>
    </lineage>
</organism>
<dbReference type="InterPro" id="IPR000157">
    <property type="entry name" value="TIR_dom"/>
</dbReference>
<dbReference type="SMART" id="SM00382">
    <property type="entry name" value="AAA"/>
    <property type="match status" value="1"/>
</dbReference>